<dbReference type="Pfam" id="PF01284">
    <property type="entry name" value="MARVEL"/>
    <property type="match status" value="1"/>
</dbReference>
<keyword evidence="3 5" id="KW-1133">Transmembrane helix</keyword>
<gene>
    <name evidence="7" type="ORF">G6F64_006546</name>
</gene>
<evidence type="ECO:0000256" key="1">
    <source>
        <dbReference type="ARBA" id="ARBA00004141"/>
    </source>
</evidence>
<organism evidence="7 8">
    <name type="scientific">Rhizopus oryzae</name>
    <name type="common">Mucormycosis agent</name>
    <name type="synonym">Rhizopus arrhizus var. delemar</name>
    <dbReference type="NCBI Taxonomy" id="64495"/>
    <lineage>
        <taxon>Eukaryota</taxon>
        <taxon>Fungi</taxon>
        <taxon>Fungi incertae sedis</taxon>
        <taxon>Mucoromycota</taxon>
        <taxon>Mucoromycotina</taxon>
        <taxon>Mucoromycetes</taxon>
        <taxon>Mucorales</taxon>
        <taxon>Mucorineae</taxon>
        <taxon>Rhizopodaceae</taxon>
        <taxon>Rhizopus</taxon>
    </lineage>
</organism>
<dbReference type="EMBL" id="JAANQT010000884">
    <property type="protein sequence ID" value="KAG1307784.1"/>
    <property type="molecule type" value="Genomic_DNA"/>
</dbReference>
<evidence type="ECO:0000256" key="5">
    <source>
        <dbReference type="SAM" id="Phobius"/>
    </source>
</evidence>
<evidence type="ECO:0000256" key="3">
    <source>
        <dbReference type="ARBA" id="ARBA00022989"/>
    </source>
</evidence>
<comment type="caution">
    <text evidence="7">The sequence shown here is derived from an EMBL/GenBank/DDBJ whole genome shotgun (WGS) entry which is preliminary data.</text>
</comment>
<feature type="transmembrane region" description="Helical" evidence="5">
    <location>
        <begin position="142"/>
        <end position="175"/>
    </location>
</feature>
<keyword evidence="8" id="KW-1185">Reference proteome</keyword>
<evidence type="ECO:0000256" key="4">
    <source>
        <dbReference type="ARBA" id="ARBA00023136"/>
    </source>
</evidence>
<evidence type="ECO:0000256" key="2">
    <source>
        <dbReference type="ARBA" id="ARBA00022692"/>
    </source>
</evidence>
<accession>A0A9P6X8K1</accession>
<sequence>MVFSDRFNLNYDLLDEWPNLGIFKIMLHATQILVGFLVLFLVTPVISAERQYDGSSQASPNYVLTIALFSMSIASLLALCPWPHEKCSRLWRFFLRPRTSLVFTGFFSSAWLIGMISATTHAAHCTLSDTLRKQDNRYSTLWIHQCACAKAVAVFSWIDFFLWLATAMMSVILFWQEKKLKYERSPMRDDIEKDRDLLKTPVLGSIRSLAAHQHPLPDLPSLSESPIPNSPPPIAHAFRHHPSERMIPLPSSPPLSYSPPNSMLYPPRTPHIYPSPIVNPLSVQSLPYSPFIPKK</sequence>
<feature type="transmembrane region" description="Helical" evidence="5">
    <location>
        <begin position="101"/>
        <end position="122"/>
    </location>
</feature>
<evidence type="ECO:0000313" key="8">
    <source>
        <dbReference type="Proteomes" id="UP000716291"/>
    </source>
</evidence>
<dbReference type="Proteomes" id="UP000716291">
    <property type="component" value="Unassembled WGS sequence"/>
</dbReference>
<feature type="transmembrane region" description="Helical" evidence="5">
    <location>
        <begin position="62"/>
        <end position="80"/>
    </location>
</feature>
<feature type="transmembrane region" description="Helical" evidence="5">
    <location>
        <begin position="21"/>
        <end position="42"/>
    </location>
</feature>
<name>A0A9P6X8K1_RHIOR</name>
<evidence type="ECO:0000313" key="7">
    <source>
        <dbReference type="EMBL" id="KAG1307784.1"/>
    </source>
</evidence>
<dbReference type="AlphaFoldDB" id="A0A9P6X8K1"/>
<keyword evidence="4 5" id="KW-0472">Membrane</keyword>
<feature type="domain" description="MARVEL" evidence="6">
    <location>
        <begin position="24"/>
        <end position="168"/>
    </location>
</feature>
<comment type="subcellular location">
    <subcellularLocation>
        <location evidence="1">Membrane</location>
        <topology evidence="1">Multi-pass membrane protein</topology>
    </subcellularLocation>
</comment>
<protein>
    <recommendedName>
        <fullName evidence="6">MARVEL domain-containing protein</fullName>
    </recommendedName>
</protein>
<dbReference type="InterPro" id="IPR008253">
    <property type="entry name" value="Marvel"/>
</dbReference>
<dbReference type="GO" id="GO:0016020">
    <property type="term" value="C:membrane"/>
    <property type="evidence" value="ECO:0007669"/>
    <property type="project" value="UniProtKB-SubCell"/>
</dbReference>
<proteinExistence type="predicted"/>
<reference evidence="7" key="1">
    <citation type="journal article" date="2020" name="Microb. Genom.">
        <title>Genetic diversity of clinical and environmental Mucorales isolates obtained from an investigation of mucormycosis cases among solid organ transplant recipients.</title>
        <authorList>
            <person name="Nguyen M.H."/>
            <person name="Kaul D."/>
            <person name="Muto C."/>
            <person name="Cheng S.J."/>
            <person name="Richter R.A."/>
            <person name="Bruno V.M."/>
            <person name="Liu G."/>
            <person name="Beyhan S."/>
            <person name="Sundermann A.J."/>
            <person name="Mounaud S."/>
            <person name="Pasculle A.W."/>
            <person name="Nierman W.C."/>
            <person name="Driscoll E."/>
            <person name="Cumbie R."/>
            <person name="Clancy C.J."/>
            <person name="Dupont C.L."/>
        </authorList>
    </citation>
    <scope>NUCLEOTIDE SEQUENCE</scope>
    <source>
        <strain evidence="7">GL11</strain>
    </source>
</reference>
<keyword evidence="2 5" id="KW-0812">Transmembrane</keyword>
<evidence type="ECO:0000259" key="6">
    <source>
        <dbReference type="Pfam" id="PF01284"/>
    </source>
</evidence>